<reference evidence="2" key="2">
    <citation type="submission" date="2015-01" db="EMBL/GenBank/DDBJ databases">
        <title>Evolutionary Origins and Diversification of the Mycorrhizal Mutualists.</title>
        <authorList>
            <consortium name="DOE Joint Genome Institute"/>
            <consortium name="Mycorrhizal Genomics Consortium"/>
            <person name="Kohler A."/>
            <person name="Kuo A."/>
            <person name="Nagy L.G."/>
            <person name="Floudas D."/>
            <person name="Copeland A."/>
            <person name="Barry K.W."/>
            <person name="Cichocki N."/>
            <person name="Veneault-Fourrey C."/>
            <person name="LaButti K."/>
            <person name="Lindquist E.A."/>
            <person name="Lipzen A."/>
            <person name="Lundell T."/>
            <person name="Morin E."/>
            <person name="Murat C."/>
            <person name="Riley R."/>
            <person name="Ohm R."/>
            <person name="Sun H."/>
            <person name="Tunlid A."/>
            <person name="Henrissat B."/>
            <person name="Grigoriev I.V."/>
            <person name="Hibbett D.S."/>
            <person name="Martin F."/>
        </authorList>
    </citation>
    <scope>NUCLEOTIDE SEQUENCE [LARGE SCALE GENOMIC DNA]</scope>
    <source>
        <strain evidence="2">h7</strain>
    </source>
</reference>
<evidence type="ECO:0000313" key="1">
    <source>
        <dbReference type="EMBL" id="KIM35555.1"/>
    </source>
</evidence>
<dbReference type="OrthoDB" id="3014753at2759"/>
<proteinExistence type="predicted"/>
<dbReference type="AlphaFoldDB" id="A0A0C3BFK4"/>
<protein>
    <submittedName>
        <fullName evidence="1">Uncharacterized protein</fullName>
    </submittedName>
</protein>
<accession>A0A0C3BFK4</accession>
<sequence length="225" mass="26257">MKLKRGFFSYSSTGLTIMNYRPKRPSELLAAMTEQYEEREPARFGREVRGGRGKKKGKLFFQAHLTWYGLEYHKDDTRDELETRLWEAMSSRPPPTLPVEMFGAEAEMRQLWIDSASDEKDRLQSILIEQGHTIYTSETLAELTGANSLTDEFFEHPPTFFRNHFPLGVSPQHVVVLMNVDEVAENQIWEWACDMYRLKVEKVENDRGRGRDRGRFPDFVLGCRV</sequence>
<name>A0A0C3BFK4_HEBCY</name>
<dbReference type="Proteomes" id="UP000053424">
    <property type="component" value="Unassembled WGS sequence"/>
</dbReference>
<dbReference type="EMBL" id="KN831818">
    <property type="protein sequence ID" value="KIM35555.1"/>
    <property type="molecule type" value="Genomic_DNA"/>
</dbReference>
<evidence type="ECO:0000313" key="2">
    <source>
        <dbReference type="Proteomes" id="UP000053424"/>
    </source>
</evidence>
<organism evidence="1 2">
    <name type="scientific">Hebeloma cylindrosporum</name>
    <dbReference type="NCBI Taxonomy" id="76867"/>
    <lineage>
        <taxon>Eukaryota</taxon>
        <taxon>Fungi</taxon>
        <taxon>Dikarya</taxon>
        <taxon>Basidiomycota</taxon>
        <taxon>Agaricomycotina</taxon>
        <taxon>Agaricomycetes</taxon>
        <taxon>Agaricomycetidae</taxon>
        <taxon>Agaricales</taxon>
        <taxon>Agaricineae</taxon>
        <taxon>Hymenogastraceae</taxon>
        <taxon>Hebeloma</taxon>
    </lineage>
</organism>
<gene>
    <name evidence="1" type="ORF">M413DRAFT_347678</name>
</gene>
<keyword evidence="2" id="KW-1185">Reference proteome</keyword>
<dbReference type="HOGENOM" id="CLU_092855_0_0_1"/>
<reference evidence="1 2" key="1">
    <citation type="submission" date="2014-04" db="EMBL/GenBank/DDBJ databases">
        <authorList>
            <consortium name="DOE Joint Genome Institute"/>
            <person name="Kuo A."/>
            <person name="Gay G."/>
            <person name="Dore J."/>
            <person name="Kohler A."/>
            <person name="Nagy L.G."/>
            <person name="Floudas D."/>
            <person name="Copeland A."/>
            <person name="Barry K.W."/>
            <person name="Cichocki N."/>
            <person name="Veneault-Fourrey C."/>
            <person name="LaButti K."/>
            <person name="Lindquist E.A."/>
            <person name="Lipzen A."/>
            <person name="Lundell T."/>
            <person name="Morin E."/>
            <person name="Murat C."/>
            <person name="Sun H."/>
            <person name="Tunlid A."/>
            <person name="Henrissat B."/>
            <person name="Grigoriev I.V."/>
            <person name="Hibbett D.S."/>
            <person name="Martin F."/>
            <person name="Nordberg H.P."/>
            <person name="Cantor M.N."/>
            <person name="Hua S.X."/>
        </authorList>
    </citation>
    <scope>NUCLEOTIDE SEQUENCE [LARGE SCALE GENOMIC DNA]</scope>
    <source>
        <strain evidence="2">h7</strain>
    </source>
</reference>